<dbReference type="KEGG" id="ica:Intca_3004"/>
<keyword evidence="1" id="KW-0812">Transmembrane</keyword>
<reference evidence="2 3" key="1">
    <citation type="journal article" date="2010" name="Stand. Genomic Sci.">
        <title>Complete genome sequence of Intrasporangium calvum type strain (7 KIP).</title>
        <authorList>
            <person name="Del Rio T.G."/>
            <person name="Chertkov O."/>
            <person name="Yasawong M."/>
            <person name="Lucas S."/>
            <person name="Deshpande S."/>
            <person name="Cheng J.F."/>
            <person name="Detter C."/>
            <person name="Tapia R."/>
            <person name="Han C."/>
            <person name="Goodwin L."/>
            <person name="Pitluck S."/>
            <person name="Liolios K."/>
            <person name="Ivanova N."/>
            <person name="Mavromatis K."/>
            <person name="Pati A."/>
            <person name="Chen A."/>
            <person name="Palaniappan K."/>
            <person name="Land M."/>
            <person name="Hauser L."/>
            <person name="Chang Y.J."/>
            <person name="Jeffries C.D."/>
            <person name="Rohde M."/>
            <person name="Pukall R."/>
            <person name="Sikorski J."/>
            <person name="Goker M."/>
            <person name="Woyke T."/>
            <person name="Bristow J."/>
            <person name="Eisen J.A."/>
            <person name="Markowitz V."/>
            <person name="Hugenholtz P."/>
            <person name="Kyrpides N.C."/>
            <person name="Klenk H.P."/>
            <person name="Lapidus A."/>
        </authorList>
    </citation>
    <scope>NUCLEOTIDE SEQUENCE [LARGE SCALE GENOMIC DNA]</scope>
    <source>
        <strain evidence="3">ATCC 23552 / DSM 43043 / JCM 3097 / NBRC 12989 / 7 KIP</strain>
    </source>
</reference>
<dbReference type="EMBL" id="CP002343">
    <property type="protein sequence ID" value="ADU49494.1"/>
    <property type="molecule type" value="Genomic_DNA"/>
</dbReference>
<dbReference type="STRING" id="710696.Intca_3004"/>
<evidence type="ECO:0000313" key="2">
    <source>
        <dbReference type="EMBL" id="ADU49494.1"/>
    </source>
</evidence>
<dbReference type="HOGENOM" id="CLU_2508262_0_0_11"/>
<keyword evidence="1" id="KW-0472">Membrane</keyword>
<keyword evidence="1" id="KW-1133">Transmembrane helix</keyword>
<evidence type="ECO:0000256" key="1">
    <source>
        <dbReference type="SAM" id="Phobius"/>
    </source>
</evidence>
<keyword evidence="3" id="KW-1185">Reference proteome</keyword>
<organism evidence="2 3">
    <name type="scientific">Intrasporangium calvum (strain ATCC 23552 / DSM 43043 / JCM 3097 / NBRC 12989 / NCIMB 10167 / NRRL B-3866 / 7 KIP)</name>
    <dbReference type="NCBI Taxonomy" id="710696"/>
    <lineage>
        <taxon>Bacteria</taxon>
        <taxon>Bacillati</taxon>
        <taxon>Actinomycetota</taxon>
        <taxon>Actinomycetes</taxon>
        <taxon>Micrococcales</taxon>
        <taxon>Intrasporangiaceae</taxon>
        <taxon>Intrasporangium</taxon>
    </lineage>
</organism>
<proteinExistence type="predicted"/>
<protein>
    <submittedName>
        <fullName evidence="2">Uncharacterized protein</fullName>
    </submittedName>
</protein>
<dbReference type="Proteomes" id="UP000008914">
    <property type="component" value="Chromosome"/>
</dbReference>
<dbReference type="AlphaFoldDB" id="E6SBG6"/>
<evidence type="ECO:0000313" key="3">
    <source>
        <dbReference type="Proteomes" id="UP000008914"/>
    </source>
</evidence>
<name>E6SBG6_INTC7</name>
<accession>E6SBG6</accession>
<gene>
    <name evidence="2" type="ordered locus">Intca_3004</name>
</gene>
<feature type="transmembrane region" description="Helical" evidence="1">
    <location>
        <begin position="16"/>
        <end position="34"/>
    </location>
</feature>
<sequence>MVPEEGLAVNRPHRNFWILVTASVVAVGLLSTAVRMPPSPLAGILTAVAGLAAAASLALAGRILVVTTRSSTTTRARRRRANDLE</sequence>
<feature type="transmembrane region" description="Helical" evidence="1">
    <location>
        <begin position="40"/>
        <end position="65"/>
    </location>
</feature>